<dbReference type="AlphaFoldDB" id="A0A820TRS3"/>
<gene>
    <name evidence="1" type="ORF">QYT958_LOCUS2232</name>
    <name evidence="2" type="ORF">TOA249_LOCUS19245</name>
</gene>
<comment type="caution">
    <text evidence="1">The sequence shown here is derived from an EMBL/GenBank/DDBJ whole genome shotgun (WGS) entry which is preliminary data.</text>
</comment>
<sequence length="102" mass="12265">MFEKTLEIHLAAQLPKHPEIAQSYNNLANVLALKNTNDKSPRAMHTKDLHLHSIGEQYHVEYNFVDATKYHQDAFRIRLQHFYTEERSRFNYERQKHRFALL</sequence>
<proteinExistence type="predicted"/>
<dbReference type="EMBL" id="CAJOBR010000142">
    <property type="protein sequence ID" value="CAF4471229.1"/>
    <property type="molecule type" value="Genomic_DNA"/>
</dbReference>
<dbReference type="EMBL" id="CAJOBS010001492">
    <property type="protein sequence ID" value="CAF4735722.1"/>
    <property type="molecule type" value="Genomic_DNA"/>
</dbReference>
<dbReference type="Gene3D" id="1.25.40.10">
    <property type="entry name" value="Tetratricopeptide repeat domain"/>
    <property type="match status" value="1"/>
</dbReference>
<evidence type="ECO:0000313" key="3">
    <source>
        <dbReference type="Proteomes" id="UP000663848"/>
    </source>
</evidence>
<evidence type="ECO:0000313" key="1">
    <source>
        <dbReference type="EMBL" id="CAF4471229.1"/>
    </source>
</evidence>
<dbReference type="Proteomes" id="UP000663838">
    <property type="component" value="Unassembled WGS sequence"/>
</dbReference>
<reference evidence="1" key="1">
    <citation type="submission" date="2021-02" db="EMBL/GenBank/DDBJ databases">
        <authorList>
            <person name="Nowell W R."/>
        </authorList>
    </citation>
    <scope>NUCLEOTIDE SEQUENCE</scope>
</reference>
<accession>A0A820TRS3</accession>
<name>A0A820TRS3_9BILA</name>
<evidence type="ECO:0000313" key="2">
    <source>
        <dbReference type="EMBL" id="CAF4735722.1"/>
    </source>
</evidence>
<dbReference type="InterPro" id="IPR011990">
    <property type="entry name" value="TPR-like_helical_dom_sf"/>
</dbReference>
<dbReference type="Proteomes" id="UP000663848">
    <property type="component" value="Unassembled WGS sequence"/>
</dbReference>
<organism evidence="1 3">
    <name type="scientific">Rotaria socialis</name>
    <dbReference type="NCBI Taxonomy" id="392032"/>
    <lineage>
        <taxon>Eukaryota</taxon>
        <taxon>Metazoa</taxon>
        <taxon>Spiralia</taxon>
        <taxon>Gnathifera</taxon>
        <taxon>Rotifera</taxon>
        <taxon>Eurotatoria</taxon>
        <taxon>Bdelloidea</taxon>
        <taxon>Philodinida</taxon>
        <taxon>Philodinidae</taxon>
        <taxon>Rotaria</taxon>
    </lineage>
</organism>
<protein>
    <submittedName>
        <fullName evidence="1">Uncharacterized protein</fullName>
    </submittedName>
</protein>